<feature type="compositionally biased region" description="Basic and acidic residues" evidence="2">
    <location>
        <begin position="403"/>
        <end position="417"/>
    </location>
</feature>
<proteinExistence type="predicted"/>
<gene>
    <name evidence="3" type="ORF">ADUPG1_009020</name>
</gene>
<feature type="compositionally biased region" description="Polar residues" evidence="2">
    <location>
        <begin position="424"/>
        <end position="449"/>
    </location>
</feature>
<reference evidence="3" key="1">
    <citation type="submission" date="2022-03" db="EMBL/GenBank/DDBJ databases">
        <title>Draft genome sequence of Aduncisulcus paluster, a free-living microaerophilic Fornicata.</title>
        <authorList>
            <person name="Yuyama I."/>
            <person name="Kume K."/>
            <person name="Tamura T."/>
            <person name="Inagaki Y."/>
            <person name="Hashimoto T."/>
        </authorList>
    </citation>
    <scope>NUCLEOTIDE SEQUENCE</scope>
    <source>
        <strain evidence="3">NY0171</strain>
    </source>
</reference>
<accession>A0ABQ5KVA2</accession>
<feature type="region of interest" description="Disordered" evidence="2">
    <location>
        <begin position="285"/>
        <end position="352"/>
    </location>
</feature>
<protein>
    <submittedName>
        <fullName evidence="3">Uncharacterized protein</fullName>
    </submittedName>
</protein>
<feature type="coiled-coil region" evidence="1">
    <location>
        <begin position="620"/>
        <end position="840"/>
    </location>
</feature>
<evidence type="ECO:0000313" key="4">
    <source>
        <dbReference type="Proteomes" id="UP001057375"/>
    </source>
</evidence>
<feature type="region of interest" description="Disordered" evidence="2">
    <location>
        <begin position="81"/>
        <end position="104"/>
    </location>
</feature>
<feature type="region of interest" description="Disordered" evidence="2">
    <location>
        <begin position="403"/>
        <end position="467"/>
    </location>
</feature>
<evidence type="ECO:0000313" key="3">
    <source>
        <dbReference type="EMBL" id="GKT35971.1"/>
    </source>
</evidence>
<feature type="compositionally biased region" description="Polar residues" evidence="2">
    <location>
        <begin position="308"/>
        <end position="332"/>
    </location>
</feature>
<feature type="compositionally biased region" description="Polar residues" evidence="2">
    <location>
        <begin position="24"/>
        <end position="34"/>
    </location>
</feature>
<keyword evidence="1" id="KW-0175">Coiled coil</keyword>
<dbReference type="EMBL" id="BQXS01011107">
    <property type="protein sequence ID" value="GKT35971.1"/>
    <property type="molecule type" value="Genomic_DNA"/>
</dbReference>
<feature type="region of interest" description="Disordered" evidence="2">
    <location>
        <begin position="1"/>
        <end position="57"/>
    </location>
</feature>
<evidence type="ECO:0000256" key="1">
    <source>
        <dbReference type="SAM" id="Coils"/>
    </source>
</evidence>
<feature type="region of interest" description="Disordered" evidence="2">
    <location>
        <begin position="140"/>
        <end position="161"/>
    </location>
</feature>
<feature type="region of interest" description="Disordered" evidence="2">
    <location>
        <begin position="227"/>
        <end position="260"/>
    </location>
</feature>
<name>A0ABQ5KVA2_9EUKA</name>
<feature type="compositionally biased region" description="Basic residues" evidence="2">
    <location>
        <begin position="455"/>
        <end position="466"/>
    </location>
</feature>
<evidence type="ECO:0000256" key="2">
    <source>
        <dbReference type="SAM" id="MobiDB-lite"/>
    </source>
</evidence>
<sequence length="923" mass="103883">MSSTQHDTPYRRFVSPYSEKRQKSTPSSIQNSKRNILEPLVVGESRKSSDIPLSHSSAKRASLIPSTRVSLIVDMGTSSSPYKKPKSVLPKKSLVPTEGDKHKRTRQILQTPLWKRQQDEASRQHRASILHFAASLVAKSDRDPSPQYSSMTMTTHDDSEVKLSSNAALSPHTPTKQPPNSARCHSSLAHTVAHRTLLRSGSSMYFSPIKPLPDDLLDHIHHKSIHNSDVSHNESSLAESTESELDELEEDQNEFNEEASKRIKKRRDAFGKSLSLPPVEFAAVSQKNQVPVSPATDRQDSFPLPSASPLSQELHSEPKSSSVRALFSPNSSIKKDARGHTSNESPAGISPSIHHHVSTSLLLSPSLKMSPGAILKEHSNMSEMDAYSLVFDEIIQQMEKFSHMSEEHRVRTGHDANDTEVGATVSSPAPSHISVQRTGPQNSTVSLSGPESDKTKRRKSILKKKMTSLTMSELKSMSSQDFKDEDEYDSFFYPPVPESKEGTADPASGVRHQKFVVENINSEPRTQEPITYSDGKRRAEEVGQARLEETQQMLERTDTQSLIKIHKPAPSPQTISSSSVPMSPSSNTINDDFSYKDFSILLRRIKSFYVSRLCGLPDHIAHLVQQREEARAEVRRLKKKVRDLLLGNEKAEATVKQLTDESQVLESNLKEVGDERDSLTSDNKRLYNLILEKDDTLSRNKRDIAQLQDDVTDLHRKLERVLSQLVEVRTLYEGELRKNTSLKDVVASLRRELDIAETSAQKLQDEMEKQKRLFQIKLQDVGGEKDYITTQYTRIERKLKETKAKRDELEQLTTQLEAALTDANEEIQAMDKDLKKLGVEREGLAQRILKRSQATAITKQAKISLGKEGINVGVQTPSDFMKSDVEYHVQLQLKSIRTQLEQASARKMNEELSARMEKLDREH</sequence>
<organism evidence="3 4">
    <name type="scientific">Aduncisulcus paluster</name>
    <dbReference type="NCBI Taxonomy" id="2918883"/>
    <lineage>
        <taxon>Eukaryota</taxon>
        <taxon>Metamonada</taxon>
        <taxon>Carpediemonas-like organisms</taxon>
        <taxon>Aduncisulcus</taxon>
    </lineage>
</organism>
<dbReference type="PANTHER" id="PTHR45615:SF80">
    <property type="entry name" value="GRIP DOMAIN-CONTAINING PROTEIN"/>
    <property type="match status" value="1"/>
</dbReference>
<comment type="caution">
    <text evidence="3">The sequence shown here is derived from an EMBL/GenBank/DDBJ whole genome shotgun (WGS) entry which is preliminary data.</text>
</comment>
<dbReference type="PANTHER" id="PTHR45615">
    <property type="entry name" value="MYOSIN HEAVY CHAIN, NON-MUSCLE"/>
    <property type="match status" value="1"/>
</dbReference>
<dbReference type="Proteomes" id="UP001057375">
    <property type="component" value="Unassembled WGS sequence"/>
</dbReference>
<feature type="non-terminal residue" evidence="3">
    <location>
        <position position="923"/>
    </location>
</feature>
<keyword evidence="4" id="KW-1185">Reference proteome</keyword>
<feature type="compositionally biased region" description="Acidic residues" evidence="2">
    <location>
        <begin position="241"/>
        <end position="257"/>
    </location>
</feature>
<feature type="compositionally biased region" description="Low complexity" evidence="2">
    <location>
        <begin position="81"/>
        <end position="96"/>
    </location>
</feature>